<evidence type="ECO:0000313" key="3">
    <source>
        <dbReference type="Proteomes" id="UP000217265"/>
    </source>
</evidence>
<organism evidence="2 3">
    <name type="scientific">Nibricoccus aquaticus</name>
    <dbReference type="NCBI Taxonomy" id="2576891"/>
    <lineage>
        <taxon>Bacteria</taxon>
        <taxon>Pseudomonadati</taxon>
        <taxon>Verrucomicrobiota</taxon>
        <taxon>Opitutia</taxon>
        <taxon>Opitutales</taxon>
        <taxon>Opitutaceae</taxon>
        <taxon>Nibricoccus</taxon>
    </lineage>
</organism>
<feature type="signal peptide" evidence="1">
    <location>
        <begin position="1"/>
        <end position="18"/>
    </location>
</feature>
<proteinExistence type="predicted"/>
<evidence type="ECO:0000313" key="2">
    <source>
        <dbReference type="EMBL" id="ATC62657.1"/>
    </source>
</evidence>
<evidence type="ECO:0000256" key="1">
    <source>
        <dbReference type="SAM" id="SignalP"/>
    </source>
</evidence>
<gene>
    <name evidence="2" type="ORF">CMV30_00995</name>
</gene>
<dbReference type="AlphaFoldDB" id="A0A290Q2Y3"/>
<dbReference type="KEGG" id="vbh:CMV30_00995"/>
<dbReference type="EMBL" id="CP023344">
    <property type="protein sequence ID" value="ATC62657.1"/>
    <property type="molecule type" value="Genomic_DNA"/>
</dbReference>
<keyword evidence="1" id="KW-0732">Signal</keyword>
<accession>A0A290Q2Y3</accession>
<sequence length="221" mass="25208">MKYILLLLSLIAWTPSWASEAKLTDWMQSYYLTKDDSRVSEFWDRTVTRGGLKLGPQMREKLIGFFGAVFRQNPDLLRASIKSIPKEAGVEQDGIVLILWLADQDYSRGLLRDAGFAKVADTSIPPIQNRQIEREEDADFLESWYNATGNIEALMPMVRLIKETDWAQKNPKADYTGAMVAEICRRDVKARIYIRVLVEQKDLTKDARAVLEHALSAEPKA</sequence>
<dbReference type="Proteomes" id="UP000217265">
    <property type="component" value="Chromosome"/>
</dbReference>
<reference evidence="2 3" key="1">
    <citation type="submission" date="2017-09" db="EMBL/GenBank/DDBJ databases">
        <title>Complete genome sequence of Verrucomicrobial strain HZ-65, isolated from freshwater.</title>
        <authorList>
            <person name="Choi A."/>
        </authorList>
    </citation>
    <scope>NUCLEOTIDE SEQUENCE [LARGE SCALE GENOMIC DNA]</scope>
    <source>
        <strain evidence="2 3">HZ-65</strain>
    </source>
</reference>
<keyword evidence="3" id="KW-1185">Reference proteome</keyword>
<dbReference type="RefSeq" id="WP_096054292.1">
    <property type="nucleotide sequence ID" value="NZ_CP023344.1"/>
</dbReference>
<protein>
    <submittedName>
        <fullName evidence="2">Uncharacterized protein</fullName>
    </submittedName>
</protein>
<feature type="chain" id="PRO_5012674036" evidence="1">
    <location>
        <begin position="19"/>
        <end position="221"/>
    </location>
</feature>
<name>A0A290Q2Y3_9BACT</name>